<dbReference type="SMART" id="SM00028">
    <property type="entry name" value="TPR"/>
    <property type="match status" value="7"/>
</dbReference>
<comment type="subcellular location">
    <subcellularLocation>
        <location evidence="3">Endoplasmic reticulum</location>
    </subcellularLocation>
    <subcellularLocation>
        <location evidence="2">Membrane</location>
        <topology evidence="2">Multi-pass membrane protein</topology>
    </subcellularLocation>
</comment>
<evidence type="ECO:0000256" key="13">
    <source>
        <dbReference type="ARBA" id="ARBA00023136"/>
    </source>
</evidence>
<name>A0A5N4B5L9_PHOPY</name>
<dbReference type="PROSITE" id="PS50005">
    <property type="entry name" value="TPR"/>
    <property type="match status" value="5"/>
</dbReference>
<dbReference type="GO" id="GO:0016020">
    <property type="term" value="C:membrane"/>
    <property type="evidence" value="ECO:0007669"/>
    <property type="project" value="UniProtKB-SubCell"/>
</dbReference>
<keyword evidence="11" id="KW-0256">Endoplasmic reticulum</keyword>
<evidence type="ECO:0000256" key="15">
    <source>
        <dbReference type="ARBA" id="ARBA00045102"/>
    </source>
</evidence>
<comment type="pathway">
    <text evidence="4">Protein modification; protein glycosylation.</text>
</comment>
<dbReference type="Pfam" id="PF08409">
    <property type="entry name" value="TMTC_DUF1736"/>
    <property type="match status" value="1"/>
</dbReference>
<evidence type="ECO:0000256" key="9">
    <source>
        <dbReference type="ARBA" id="ARBA00022737"/>
    </source>
</evidence>
<dbReference type="GO" id="GO:0030968">
    <property type="term" value="P:endoplasmic reticulum unfolded protein response"/>
    <property type="evidence" value="ECO:0007669"/>
    <property type="project" value="TreeGrafter"/>
</dbReference>
<keyword evidence="9" id="KW-0677">Repeat</keyword>
<feature type="repeat" description="TPR" evidence="16">
    <location>
        <begin position="599"/>
        <end position="632"/>
    </location>
</feature>
<evidence type="ECO:0000256" key="17">
    <source>
        <dbReference type="SAM" id="Phobius"/>
    </source>
</evidence>
<dbReference type="Proteomes" id="UP000327044">
    <property type="component" value="Unassembled WGS sequence"/>
</dbReference>
<dbReference type="OrthoDB" id="19588at2759"/>
<comment type="function">
    <text evidence="1">Transfers mannosyl residues to the hydroxyl group of serine or threonine residues.</text>
</comment>
<organism evidence="19 20">
    <name type="scientific">Photinus pyralis</name>
    <name type="common">Common eastern firefly</name>
    <name type="synonym">Lampyris pyralis</name>
    <dbReference type="NCBI Taxonomy" id="7054"/>
    <lineage>
        <taxon>Eukaryota</taxon>
        <taxon>Metazoa</taxon>
        <taxon>Ecdysozoa</taxon>
        <taxon>Arthropoda</taxon>
        <taxon>Hexapoda</taxon>
        <taxon>Insecta</taxon>
        <taxon>Pterygota</taxon>
        <taxon>Neoptera</taxon>
        <taxon>Endopterygota</taxon>
        <taxon>Coleoptera</taxon>
        <taxon>Polyphaga</taxon>
        <taxon>Elateriformia</taxon>
        <taxon>Elateroidea</taxon>
        <taxon>Lampyridae</taxon>
        <taxon>Lampyrinae</taxon>
        <taxon>Photinus</taxon>
    </lineage>
</organism>
<feature type="repeat" description="TPR" evidence="16">
    <location>
        <begin position="429"/>
        <end position="462"/>
    </location>
</feature>
<feature type="transmembrane region" description="Helical" evidence="17">
    <location>
        <begin position="177"/>
        <end position="203"/>
    </location>
</feature>
<dbReference type="InterPro" id="IPR019734">
    <property type="entry name" value="TPR_rpt"/>
</dbReference>
<evidence type="ECO:0000256" key="2">
    <source>
        <dbReference type="ARBA" id="ARBA00004141"/>
    </source>
</evidence>
<comment type="similarity">
    <text evidence="5">Belongs to the TMTC family.</text>
</comment>
<evidence type="ECO:0000313" key="20">
    <source>
        <dbReference type="Proteomes" id="UP000327044"/>
    </source>
</evidence>
<evidence type="ECO:0000256" key="1">
    <source>
        <dbReference type="ARBA" id="ARBA00003582"/>
    </source>
</evidence>
<evidence type="ECO:0000256" key="8">
    <source>
        <dbReference type="ARBA" id="ARBA00022692"/>
    </source>
</evidence>
<feature type="transmembrane region" description="Helical" evidence="17">
    <location>
        <begin position="101"/>
        <end position="122"/>
    </location>
</feature>
<evidence type="ECO:0000256" key="4">
    <source>
        <dbReference type="ARBA" id="ARBA00004922"/>
    </source>
</evidence>
<accession>A0A5N4B5L9</accession>
<evidence type="ECO:0000256" key="12">
    <source>
        <dbReference type="ARBA" id="ARBA00022989"/>
    </source>
</evidence>
<dbReference type="SUPFAM" id="SSF48452">
    <property type="entry name" value="TPR-like"/>
    <property type="match status" value="2"/>
</dbReference>
<gene>
    <name evidence="19" type="ORF">PPYR_01813</name>
</gene>
<sequence>MKLVKNERVCQYCIIGTVALCCYLNTLFGTFVFDDTEAVVKNKDVTLGTPVSNVFKNDFWGTDITSNLSHKSYRPLATLSYRLNVLISSELNALHFHAVNIFLYVTLCLMCMSVLQLFTGNVESTPFLSCLLFTVHPVHTEVVASIVGRADLFAANLVLLSFLLYDKVINTNSWPNLLLVVVLVSAGTLCKETAITSLCILLVYDWTHSNLKSMIPRGLFLVFSGAVILYLRLRLMNFEGPNFTVADNPAAFSNDTVSRILTYNYVYFINIVLLLWPEWLCFDWSMGCIPLLEHFADFRNVAVILFWMVLLALSFVAYRQLSGRKCNPSVVVALSFVFFPFLPASNLFLKVGFVVAERILLLPSLGFSFLVVHGLKKLSKMLHLRAEVSSVTLYAICAIFALRTVQRNIDWLTEERLFGSALKVCPLNAKVHYNIGKVAADNNRRQFAIEEYRRAIELNPLYEQAMNNLANLLRDERKFTDAEILLRRALEIRPNFAAAWMNLGIVLTNLNRSEEAEQCYLTAISFRNKYPDCYYNLGNLYLDAKRNEDALTAWEKAVLFRSTHTAAWSNMLVLLDSLGRYKEVLELGRIALMHNPTSAALHFSIANTLGKVQQFEKAEKHFLEAINLNPHSALYYSNLGVLYHRWRRPQRAIEMYRKSLQIDPRMTTAENNLRRLINAQL</sequence>
<evidence type="ECO:0000256" key="7">
    <source>
        <dbReference type="ARBA" id="ARBA00022679"/>
    </source>
</evidence>
<dbReference type="InterPro" id="IPR052346">
    <property type="entry name" value="O-mannosyl-transferase_TMTC"/>
</dbReference>
<dbReference type="InterPro" id="IPR011990">
    <property type="entry name" value="TPR-like_helical_dom_sf"/>
</dbReference>
<keyword evidence="10 16" id="KW-0802">TPR repeat</keyword>
<dbReference type="EMBL" id="VVIM01000001">
    <property type="protein sequence ID" value="KAB0804843.1"/>
    <property type="molecule type" value="Genomic_DNA"/>
</dbReference>
<feature type="repeat" description="TPR" evidence="16">
    <location>
        <begin position="463"/>
        <end position="496"/>
    </location>
</feature>
<feature type="transmembrane region" description="Helical" evidence="17">
    <location>
        <begin position="215"/>
        <end position="233"/>
    </location>
</feature>
<dbReference type="EC" id="2.4.1.109" evidence="6"/>
<dbReference type="Pfam" id="PF13432">
    <property type="entry name" value="TPR_16"/>
    <property type="match status" value="1"/>
</dbReference>
<dbReference type="PANTHER" id="PTHR44227:SF3">
    <property type="entry name" value="PROTEIN O-MANNOSYL-TRANSFERASE TMTC4"/>
    <property type="match status" value="1"/>
</dbReference>
<feature type="transmembrane region" description="Helical" evidence="17">
    <location>
        <begin position="384"/>
        <end position="402"/>
    </location>
</feature>
<evidence type="ECO:0000256" key="5">
    <source>
        <dbReference type="ARBA" id="ARBA00007882"/>
    </source>
</evidence>
<feature type="repeat" description="TPR" evidence="16">
    <location>
        <begin position="531"/>
        <end position="564"/>
    </location>
</feature>
<evidence type="ECO:0000256" key="14">
    <source>
        <dbReference type="ARBA" id="ARBA00045085"/>
    </source>
</evidence>
<keyword evidence="8 17" id="KW-0812">Transmembrane</keyword>
<dbReference type="AlphaFoldDB" id="A0A5N4B5L9"/>
<dbReference type="InParanoid" id="A0A5N4B5L9"/>
<keyword evidence="12 17" id="KW-1133">Transmembrane helix</keyword>
<dbReference type="UniPathway" id="UPA00378"/>
<dbReference type="GO" id="GO:0004169">
    <property type="term" value="F:dolichyl-phosphate-mannose-protein mannosyltransferase activity"/>
    <property type="evidence" value="ECO:0007669"/>
    <property type="project" value="UniProtKB-EC"/>
</dbReference>
<keyword evidence="13 17" id="KW-0472">Membrane</keyword>
<evidence type="ECO:0000259" key="18">
    <source>
        <dbReference type="Pfam" id="PF08409"/>
    </source>
</evidence>
<protein>
    <recommendedName>
        <fullName evidence="6">dolichyl-phosphate-mannose--protein mannosyltransferase</fullName>
        <ecNumber evidence="6">2.4.1.109</ecNumber>
    </recommendedName>
</protein>
<dbReference type="PANTHER" id="PTHR44227">
    <property type="match status" value="1"/>
</dbReference>
<feature type="transmembrane region" description="Helical" evidence="17">
    <location>
        <begin position="265"/>
        <end position="286"/>
    </location>
</feature>
<comment type="caution">
    <text evidence="19">The sequence shown here is derived from an EMBL/GenBank/DDBJ whole genome shotgun (WGS) entry which is preliminary data.</text>
</comment>
<proteinExistence type="inferred from homology"/>
<dbReference type="Gene3D" id="1.25.40.10">
    <property type="entry name" value="Tetratricopeptide repeat domain"/>
    <property type="match status" value="3"/>
</dbReference>
<comment type="catalytic activity">
    <reaction evidence="14">
        <text>a di-trans,poly-cis-dolichyl beta-D-mannosyl phosphate + L-threonyl-[protein] = 3-O-(alpha-D-mannosyl)-L-threonyl-[protein] + a di-trans,poly-cis-dolichyl phosphate + H(+)</text>
        <dbReference type="Rhea" id="RHEA:53396"/>
        <dbReference type="Rhea" id="RHEA-COMP:11060"/>
        <dbReference type="Rhea" id="RHEA-COMP:13547"/>
        <dbReference type="Rhea" id="RHEA-COMP:19498"/>
        <dbReference type="Rhea" id="RHEA-COMP:19501"/>
        <dbReference type="ChEBI" id="CHEBI:15378"/>
        <dbReference type="ChEBI" id="CHEBI:30013"/>
        <dbReference type="ChEBI" id="CHEBI:57683"/>
        <dbReference type="ChEBI" id="CHEBI:58211"/>
        <dbReference type="ChEBI" id="CHEBI:137323"/>
        <dbReference type="EC" id="2.4.1.109"/>
    </reaction>
</comment>
<comment type="catalytic activity">
    <reaction evidence="15">
        <text>a di-trans,poly-cis-dolichyl beta-D-mannosyl phosphate + L-seryl-[protein] = 3-O-(alpha-D-mannosyl)-L-seryl-[protein] + a di-trans,poly-cis-dolichyl phosphate + H(+)</text>
        <dbReference type="Rhea" id="RHEA:17377"/>
        <dbReference type="Rhea" id="RHEA-COMP:9863"/>
        <dbReference type="Rhea" id="RHEA-COMP:13546"/>
        <dbReference type="Rhea" id="RHEA-COMP:19498"/>
        <dbReference type="Rhea" id="RHEA-COMP:19501"/>
        <dbReference type="ChEBI" id="CHEBI:15378"/>
        <dbReference type="ChEBI" id="CHEBI:29999"/>
        <dbReference type="ChEBI" id="CHEBI:57683"/>
        <dbReference type="ChEBI" id="CHEBI:58211"/>
        <dbReference type="ChEBI" id="CHEBI:137321"/>
        <dbReference type="EC" id="2.4.1.109"/>
    </reaction>
</comment>
<evidence type="ECO:0000256" key="11">
    <source>
        <dbReference type="ARBA" id="ARBA00022824"/>
    </source>
</evidence>
<feature type="transmembrane region" description="Helical" evidence="17">
    <location>
        <begin position="12"/>
        <end position="33"/>
    </location>
</feature>
<evidence type="ECO:0000256" key="10">
    <source>
        <dbReference type="ARBA" id="ARBA00022803"/>
    </source>
</evidence>
<evidence type="ECO:0000313" key="19">
    <source>
        <dbReference type="EMBL" id="KAB0804843.1"/>
    </source>
</evidence>
<dbReference type="InterPro" id="IPR013618">
    <property type="entry name" value="TMTC_DUF1736"/>
</dbReference>
<feature type="transmembrane region" description="Helical" evidence="17">
    <location>
        <begin position="330"/>
        <end position="349"/>
    </location>
</feature>
<dbReference type="GO" id="GO:0005783">
    <property type="term" value="C:endoplasmic reticulum"/>
    <property type="evidence" value="ECO:0007669"/>
    <property type="project" value="UniProtKB-SubCell"/>
</dbReference>
<feature type="domain" description="DUF1736" evidence="18">
    <location>
        <begin position="238"/>
        <end position="310"/>
    </location>
</feature>
<dbReference type="Pfam" id="PF13414">
    <property type="entry name" value="TPR_11"/>
    <property type="match status" value="1"/>
</dbReference>
<dbReference type="Pfam" id="PF13424">
    <property type="entry name" value="TPR_12"/>
    <property type="match status" value="1"/>
</dbReference>
<evidence type="ECO:0000256" key="16">
    <source>
        <dbReference type="PROSITE-ProRule" id="PRU00339"/>
    </source>
</evidence>
<evidence type="ECO:0000256" key="6">
    <source>
        <dbReference type="ARBA" id="ARBA00012839"/>
    </source>
</evidence>
<keyword evidence="20" id="KW-1185">Reference proteome</keyword>
<evidence type="ECO:0000256" key="3">
    <source>
        <dbReference type="ARBA" id="ARBA00004240"/>
    </source>
</evidence>
<keyword evidence="7" id="KW-0808">Transferase</keyword>
<feature type="transmembrane region" description="Helical" evidence="17">
    <location>
        <begin position="355"/>
        <end position="372"/>
    </location>
</feature>
<feature type="transmembrane region" description="Helical" evidence="17">
    <location>
        <begin position="298"/>
        <end position="318"/>
    </location>
</feature>
<feature type="repeat" description="TPR" evidence="16">
    <location>
        <begin position="633"/>
        <end position="666"/>
    </location>
</feature>
<reference evidence="19 20" key="1">
    <citation type="journal article" date="2018" name="Elife">
        <title>Firefly genomes illuminate parallel origins of bioluminescence in beetles.</title>
        <authorList>
            <person name="Fallon T.R."/>
            <person name="Lower S.E."/>
            <person name="Chang C.H."/>
            <person name="Bessho-Uehara M."/>
            <person name="Martin G.J."/>
            <person name="Bewick A.J."/>
            <person name="Behringer M."/>
            <person name="Debat H.J."/>
            <person name="Wong I."/>
            <person name="Day J.C."/>
            <person name="Suvorov A."/>
            <person name="Silva C.J."/>
            <person name="Stanger-Hall K.F."/>
            <person name="Hall D.W."/>
            <person name="Schmitz R.J."/>
            <person name="Nelson D.R."/>
            <person name="Lewis S.M."/>
            <person name="Shigenobu S."/>
            <person name="Bybee S.M."/>
            <person name="Larracuente A.M."/>
            <person name="Oba Y."/>
            <person name="Weng J.K."/>
        </authorList>
    </citation>
    <scope>NUCLEOTIDE SEQUENCE [LARGE SCALE GENOMIC DNA]</scope>
    <source>
        <strain evidence="19">1611_PpyrPB1</strain>
        <tissue evidence="19">Whole body</tissue>
    </source>
</reference>